<sequence length="286" mass="32561">MGTIWELDFYSRPILDERQKKLWELLICESPLDINHPTDSLYRYSEFTSNQEVNSIWLRSAIEKAIADAPEAPQKIRFFRRQMNNMITKACAEMAIPAVLSRRTYTLNQWLQQRMEEVYPTYSSYQAGTNPSIQYMSPAPQPLPDALIGEKWAFVSLEAEAFAEMSEWDIDFEEAFPLSMMGLAPNLQIPGLIIYSSRAKPLAAWMSGLELAFVKFNSGPPARLLLETGGNDCWILANLANSSTIEEAKRFSEAKSKVKQVHFLAVQSNPESESFAGFWLLQEINI</sequence>
<feature type="domain" description="RNA-binding protein Tab2-like N-terminal" evidence="1">
    <location>
        <begin position="4"/>
        <end position="114"/>
    </location>
</feature>
<organism evidence="3 4">
    <name type="scientific">Okeania hirsuta</name>
    <dbReference type="NCBI Taxonomy" id="1458930"/>
    <lineage>
        <taxon>Bacteria</taxon>
        <taxon>Bacillati</taxon>
        <taxon>Cyanobacteriota</taxon>
        <taxon>Cyanophyceae</taxon>
        <taxon>Oscillatoriophycideae</taxon>
        <taxon>Oscillatoriales</taxon>
        <taxon>Microcoleaceae</taxon>
        <taxon>Okeania</taxon>
    </lineage>
</organism>
<dbReference type="AlphaFoldDB" id="A0A3N6NZ67"/>
<comment type="caution">
    <text evidence="3">The sequence shown here is derived from an EMBL/GenBank/DDBJ whole genome shotgun (WGS) entry which is preliminary data.</text>
</comment>
<evidence type="ECO:0000259" key="1">
    <source>
        <dbReference type="Pfam" id="PF06485"/>
    </source>
</evidence>
<name>A0A3N6NZ67_9CYAN</name>
<dbReference type="OrthoDB" id="420270at2"/>
<evidence type="ECO:0000313" key="4">
    <source>
        <dbReference type="Proteomes" id="UP000269154"/>
    </source>
</evidence>
<gene>
    <name evidence="3" type="ORF">D5R40_29125</name>
</gene>
<dbReference type="Pfam" id="PF20429">
    <property type="entry name" value="Tab2-like_C"/>
    <property type="match status" value="1"/>
</dbReference>
<dbReference type="EMBL" id="RCBY01000298">
    <property type="protein sequence ID" value="RQH25794.1"/>
    <property type="molecule type" value="Genomic_DNA"/>
</dbReference>
<dbReference type="InterPro" id="IPR046761">
    <property type="entry name" value="Tab2-like_C"/>
</dbReference>
<dbReference type="PANTHER" id="PTHR34556">
    <property type="match status" value="1"/>
</dbReference>
<dbReference type="RefSeq" id="WP_124155560.1">
    <property type="nucleotide sequence ID" value="NZ_CAWOLW010000221.1"/>
</dbReference>
<dbReference type="PANTHER" id="PTHR34556:SF2">
    <property type="entry name" value="PROTEIN TAB2 HOMOLOG, CHLOROPLASTIC"/>
    <property type="match status" value="1"/>
</dbReference>
<accession>A0A3N6NZ67</accession>
<feature type="domain" description="RNA-binding protein Tab2/Atab2 C-terminal" evidence="2">
    <location>
        <begin position="131"/>
        <end position="282"/>
    </location>
</feature>
<protein>
    <submittedName>
        <fullName evidence="3">DUF1092 family protein</fullName>
    </submittedName>
</protein>
<evidence type="ECO:0000259" key="2">
    <source>
        <dbReference type="Pfam" id="PF20429"/>
    </source>
</evidence>
<evidence type="ECO:0000313" key="3">
    <source>
        <dbReference type="EMBL" id="RQH25794.1"/>
    </source>
</evidence>
<dbReference type="InterPro" id="IPR046760">
    <property type="entry name" value="Tab2-like_N"/>
</dbReference>
<keyword evidence="4" id="KW-1185">Reference proteome</keyword>
<reference evidence="3 4" key="1">
    <citation type="journal article" date="2018" name="ACS Chem. Biol.">
        <title>Ketoreductase domain dysfunction expands chemodiversity: malyngamide biosynthesis in the cyanobacterium Okeania hirsuta.</title>
        <authorList>
            <person name="Moss N.A."/>
            <person name="Leao T."/>
            <person name="Rankin M."/>
            <person name="McCullough T.M."/>
            <person name="Qu P."/>
            <person name="Korobeynikov A."/>
            <person name="Smith J.L."/>
            <person name="Gerwick L."/>
            <person name="Gerwick W.H."/>
        </authorList>
    </citation>
    <scope>NUCLEOTIDE SEQUENCE [LARGE SCALE GENOMIC DNA]</scope>
    <source>
        <strain evidence="3 4">PAB10Feb10-1</strain>
    </source>
</reference>
<dbReference type="InterPro" id="IPR009472">
    <property type="entry name" value="Tab2-like"/>
</dbReference>
<dbReference type="Pfam" id="PF06485">
    <property type="entry name" value="Tab2-like_N"/>
    <property type="match status" value="1"/>
</dbReference>
<dbReference type="Proteomes" id="UP000269154">
    <property type="component" value="Unassembled WGS sequence"/>
</dbReference>
<dbReference type="GO" id="GO:0003723">
    <property type="term" value="F:RNA binding"/>
    <property type="evidence" value="ECO:0007669"/>
    <property type="project" value="InterPro"/>
</dbReference>
<proteinExistence type="predicted"/>